<sequence length="462" mass="52207">MPKPSSLFTKLQVRLKRFPRLDDGLESTDEEGESEFHTKKFPNPLFDGEIIETTPKMTGRRQRAVRFSEGQEGDYGGIYIIILILRGFCVVIKSNSPNGLSPPSAPPRPPLPNSFPSGNAAALPPKPKSPQPAPRRSFSQISPPSIYYSQNGNNSSDENTWIASNQDNKNNFGENSQPPRPNRNNNNCQRANSLLRQMRNSESNEFDEPIECSSRQRAESKHLHSNNVKIYIQKLNSPHGLFYELENLEDLEDSCVLRLFEQNLPSSPSFNRRNNVPIIECLSEPEINEWGDELNKQQIIRPASVLGSNFNKNKQKRRILIDGGHTSDSSTCSFGGNQTPIYYTTKSGSSTPREEIVEHHHQEETRRKVDSLERQMATLCSLVQCALLPYREGNVNNNSERQMLQFDGALALADSTTSTTLSNGSECFDRFKNDFKEWGHIINELEVIRGDLDLLKQDVQNV</sequence>
<evidence type="ECO:0000313" key="3">
    <source>
        <dbReference type="WBParaSite" id="scaffold8_cov241.g19"/>
    </source>
</evidence>
<feature type="compositionally biased region" description="Pro residues" evidence="1">
    <location>
        <begin position="103"/>
        <end position="113"/>
    </location>
</feature>
<keyword evidence="2" id="KW-1185">Reference proteome</keyword>
<feature type="compositionally biased region" description="Acidic residues" evidence="1">
    <location>
        <begin position="24"/>
        <end position="33"/>
    </location>
</feature>
<feature type="region of interest" description="Disordered" evidence="1">
    <location>
        <begin position="22"/>
        <end position="45"/>
    </location>
</feature>
<dbReference type="WBParaSite" id="scaffold8_cov241.g19">
    <property type="protein sequence ID" value="scaffold8_cov241.g19"/>
    <property type="gene ID" value="scaffold8_cov241.g19"/>
</dbReference>
<name>A0A915NC11_MELJA</name>
<feature type="region of interest" description="Disordered" evidence="1">
    <location>
        <begin position="98"/>
        <end position="188"/>
    </location>
</feature>
<feature type="compositionally biased region" description="Pro residues" evidence="1">
    <location>
        <begin position="124"/>
        <end position="133"/>
    </location>
</feature>
<reference evidence="3" key="1">
    <citation type="submission" date="2022-11" db="UniProtKB">
        <authorList>
            <consortium name="WormBaseParasite"/>
        </authorList>
    </citation>
    <scope>IDENTIFICATION</scope>
</reference>
<proteinExistence type="predicted"/>
<evidence type="ECO:0000313" key="2">
    <source>
        <dbReference type="Proteomes" id="UP000887561"/>
    </source>
</evidence>
<feature type="compositionally biased region" description="Polar residues" evidence="1">
    <location>
        <begin position="137"/>
        <end position="174"/>
    </location>
</feature>
<accession>A0A915NC11</accession>
<evidence type="ECO:0000256" key="1">
    <source>
        <dbReference type="SAM" id="MobiDB-lite"/>
    </source>
</evidence>
<dbReference type="AlphaFoldDB" id="A0A915NC11"/>
<feature type="compositionally biased region" description="Low complexity" evidence="1">
    <location>
        <begin position="114"/>
        <end position="123"/>
    </location>
</feature>
<dbReference type="Proteomes" id="UP000887561">
    <property type="component" value="Unplaced"/>
</dbReference>
<organism evidence="2 3">
    <name type="scientific">Meloidogyne javanica</name>
    <name type="common">Root-knot nematode worm</name>
    <dbReference type="NCBI Taxonomy" id="6303"/>
    <lineage>
        <taxon>Eukaryota</taxon>
        <taxon>Metazoa</taxon>
        <taxon>Ecdysozoa</taxon>
        <taxon>Nematoda</taxon>
        <taxon>Chromadorea</taxon>
        <taxon>Rhabditida</taxon>
        <taxon>Tylenchina</taxon>
        <taxon>Tylenchomorpha</taxon>
        <taxon>Tylenchoidea</taxon>
        <taxon>Meloidogynidae</taxon>
        <taxon>Meloidogyninae</taxon>
        <taxon>Meloidogyne</taxon>
        <taxon>Meloidogyne incognita group</taxon>
    </lineage>
</organism>
<protein>
    <submittedName>
        <fullName evidence="3">Uncharacterized protein</fullName>
    </submittedName>
</protein>